<dbReference type="Pfam" id="PF17210">
    <property type="entry name" value="SdrD_B"/>
    <property type="match status" value="1"/>
</dbReference>
<accession>A0A563VMT0</accession>
<dbReference type="Gene3D" id="2.60.40.10">
    <property type="entry name" value="Immunoglobulins"/>
    <property type="match status" value="2"/>
</dbReference>
<evidence type="ECO:0000313" key="5">
    <source>
        <dbReference type="EMBL" id="VEP12764.1"/>
    </source>
</evidence>
<proteinExistence type="predicted"/>
<name>A0A563VMT0_9CYAN</name>
<gene>
    <name evidence="5" type="ORF">H1P_1640001</name>
</gene>
<dbReference type="SUPFAM" id="SSF51120">
    <property type="entry name" value="beta-Roll"/>
    <property type="match status" value="1"/>
</dbReference>
<keyword evidence="6" id="KW-1185">Reference proteome</keyword>
<sequence length="411" mass="43154">METDPDGLGSTADVEGINDNQIAVTLSGTDVTAQDFLDSSTSNLHSISGQVFDDNDLSNDDTIGTDDSGIGGVIIELYIDDNGDGFVDGGDTLLDSTITNSNGSYQFNNLLNRNYVVQEINPTGFTSDDFDTEGLSGDNNIGVTLAGANSTNNNFLDDGGSTYAISGRVFDDNDLSNDDTIGGDDSGIGGITVELYVDSNDDGLVDGGDTLIDSTITSSDGSYQFENLINGNYVVQEINPTGVTNDDFDTSSDLVGDDNNIGVTLAGADNIGNNFLDDGAILGTTVSDTLIGTSNDDFITGGKGQDTLTGNGGNDTFHFNETSEGIDIITDFDPNGDTLDFRSIIADELGGVSNPWTGGYIEAKSFGSGTNTMIQVDYDPSDSSNDILTNKNVVFLENVDFNTIDESDFLF</sequence>
<dbReference type="GO" id="GO:0005576">
    <property type="term" value="C:extracellular region"/>
    <property type="evidence" value="ECO:0007669"/>
    <property type="project" value="UniProtKB-SubCell"/>
</dbReference>
<keyword evidence="2" id="KW-0964">Secreted</keyword>
<dbReference type="Proteomes" id="UP000320055">
    <property type="component" value="Unassembled WGS sequence"/>
</dbReference>
<reference evidence="5 6" key="1">
    <citation type="submission" date="2019-01" db="EMBL/GenBank/DDBJ databases">
        <authorList>
            <person name="Brito A."/>
        </authorList>
    </citation>
    <scope>NUCLEOTIDE SEQUENCE [LARGE SCALE GENOMIC DNA]</scope>
    <source>
        <strain evidence="5">1</strain>
    </source>
</reference>
<dbReference type="InterPro" id="IPR033764">
    <property type="entry name" value="Sdr_B"/>
</dbReference>
<dbReference type="SUPFAM" id="SSF117074">
    <property type="entry name" value="Hypothetical protein PA1324"/>
    <property type="match status" value="2"/>
</dbReference>
<dbReference type="EMBL" id="CAACVJ010000073">
    <property type="protein sequence ID" value="VEP12764.1"/>
    <property type="molecule type" value="Genomic_DNA"/>
</dbReference>
<evidence type="ECO:0000256" key="3">
    <source>
        <dbReference type="ARBA" id="ARBA00022729"/>
    </source>
</evidence>
<dbReference type="AlphaFoldDB" id="A0A563VMT0"/>
<protein>
    <recommendedName>
        <fullName evidence="4">SD-repeat containing protein B domain-containing protein</fullName>
    </recommendedName>
</protein>
<dbReference type="InterPro" id="IPR011049">
    <property type="entry name" value="Serralysin-like_metalloprot_C"/>
</dbReference>
<dbReference type="Gene3D" id="2.150.10.10">
    <property type="entry name" value="Serralysin-like metalloprotease, C-terminal"/>
    <property type="match status" value="1"/>
</dbReference>
<dbReference type="InterPro" id="IPR013783">
    <property type="entry name" value="Ig-like_fold"/>
</dbReference>
<evidence type="ECO:0000256" key="2">
    <source>
        <dbReference type="ARBA" id="ARBA00022525"/>
    </source>
</evidence>
<evidence type="ECO:0000313" key="6">
    <source>
        <dbReference type="Proteomes" id="UP000320055"/>
    </source>
</evidence>
<evidence type="ECO:0000259" key="4">
    <source>
        <dbReference type="Pfam" id="PF17210"/>
    </source>
</evidence>
<comment type="subcellular location">
    <subcellularLocation>
        <location evidence="1">Secreted</location>
    </subcellularLocation>
</comment>
<evidence type="ECO:0000256" key="1">
    <source>
        <dbReference type="ARBA" id="ARBA00004613"/>
    </source>
</evidence>
<organism evidence="5 6">
    <name type="scientific">Hyella patelloides LEGE 07179</name>
    <dbReference type="NCBI Taxonomy" id="945734"/>
    <lineage>
        <taxon>Bacteria</taxon>
        <taxon>Bacillati</taxon>
        <taxon>Cyanobacteriota</taxon>
        <taxon>Cyanophyceae</taxon>
        <taxon>Pleurocapsales</taxon>
        <taxon>Hyellaceae</taxon>
        <taxon>Hyella</taxon>
    </lineage>
</organism>
<keyword evidence="3" id="KW-0732">Signal</keyword>
<feature type="domain" description="SD-repeat containing protein B" evidence="4">
    <location>
        <begin position="167"/>
        <end position="259"/>
    </location>
</feature>